<evidence type="ECO:0000256" key="3">
    <source>
        <dbReference type="ARBA" id="ARBA00022989"/>
    </source>
</evidence>
<dbReference type="PATRIC" id="fig|1449976.3.peg.7500"/>
<feature type="transmembrane region" description="Helical" evidence="5">
    <location>
        <begin position="55"/>
        <end position="74"/>
    </location>
</feature>
<name>W5WIX4_9PSEU</name>
<gene>
    <name evidence="7" type="ORF">KALB_7465</name>
</gene>
<protein>
    <recommendedName>
        <fullName evidence="6">Major facilitator superfamily (MFS) profile domain-containing protein</fullName>
    </recommendedName>
</protein>
<feature type="transmembrane region" description="Helical" evidence="5">
    <location>
        <begin position="86"/>
        <end position="104"/>
    </location>
</feature>
<dbReference type="Proteomes" id="UP000019225">
    <property type="component" value="Chromosome"/>
</dbReference>
<dbReference type="GO" id="GO:0005886">
    <property type="term" value="C:plasma membrane"/>
    <property type="evidence" value="ECO:0007669"/>
    <property type="project" value="UniProtKB-SubCell"/>
</dbReference>
<dbReference type="EMBL" id="CP007155">
    <property type="protein sequence ID" value="AHI00823.1"/>
    <property type="molecule type" value="Genomic_DNA"/>
</dbReference>
<comment type="subcellular location">
    <subcellularLocation>
        <location evidence="1">Cell membrane</location>
        <topology evidence="1">Multi-pass membrane protein</topology>
    </subcellularLocation>
</comment>
<dbReference type="KEGG" id="kal:KALB_7465"/>
<feature type="transmembrane region" description="Helical" evidence="5">
    <location>
        <begin position="361"/>
        <end position="380"/>
    </location>
</feature>
<dbReference type="STRING" id="1449976.KALB_7465"/>
<evidence type="ECO:0000313" key="8">
    <source>
        <dbReference type="Proteomes" id="UP000019225"/>
    </source>
</evidence>
<feature type="transmembrane region" description="Helical" evidence="5">
    <location>
        <begin position="392"/>
        <end position="412"/>
    </location>
</feature>
<feature type="transmembrane region" description="Helical" evidence="5">
    <location>
        <begin position="116"/>
        <end position="136"/>
    </location>
</feature>
<evidence type="ECO:0000256" key="5">
    <source>
        <dbReference type="SAM" id="Phobius"/>
    </source>
</evidence>
<feature type="transmembrane region" description="Helical" evidence="5">
    <location>
        <begin position="240"/>
        <end position="259"/>
    </location>
</feature>
<dbReference type="RefSeq" id="WP_025360660.1">
    <property type="nucleotide sequence ID" value="NZ_CP007155.1"/>
</dbReference>
<feature type="transmembrane region" description="Helical" evidence="5">
    <location>
        <begin position="433"/>
        <end position="452"/>
    </location>
</feature>
<dbReference type="InterPro" id="IPR005829">
    <property type="entry name" value="Sugar_transporter_CS"/>
</dbReference>
<feature type="transmembrane region" description="Helical" evidence="5">
    <location>
        <begin position="458"/>
        <end position="477"/>
    </location>
</feature>
<accession>W5WIX4</accession>
<keyword evidence="3 5" id="KW-1133">Transmembrane helix</keyword>
<evidence type="ECO:0000256" key="2">
    <source>
        <dbReference type="ARBA" id="ARBA00022692"/>
    </source>
</evidence>
<dbReference type="HOGENOM" id="CLU_000960_2_6_11"/>
<evidence type="ECO:0000256" key="1">
    <source>
        <dbReference type="ARBA" id="ARBA00004651"/>
    </source>
</evidence>
<dbReference type="PANTHER" id="PTHR23501:SF154">
    <property type="entry name" value="MULTIDRUG-EFFLUX TRANSPORTER RV1634-RELATED"/>
    <property type="match status" value="1"/>
</dbReference>
<feature type="transmembrane region" description="Helical" evidence="5">
    <location>
        <begin position="172"/>
        <end position="194"/>
    </location>
</feature>
<dbReference type="PROSITE" id="PS50850">
    <property type="entry name" value="MFS"/>
    <property type="match status" value="1"/>
</dbReference>
<dbReference type="GO" id="GO:0022857">
    <property type="term" value="F:transmembrane transporter activity"/>
    <property type="evidence" value="ECO:0007669"/>
    <property type="project" value="InterPro"/>
</dbReference>
<feature type="transmembrane region" description="Helical" evidence="5">
    <location>
        <begin position="329"/>
        <end position="349"/>
    </location>
</feature>
<organism evidence="7 8">
    <name type="scientific">Kutzneria albida DSM 43870</name>
    <dbReference type="NCBI Taxonomy" id="1449976"/>
    <lineage>
        <taxon>Bacteria</taxon>
        <taxon>Bacillati</taxon>
        <taxon>Actinomycetota</taxon>
        <taxon>Actinomycetes</taxon>
        <taxon>Pseudonocardiales</taxon>
        <taxon>Pseudonocardiaceae</taxon>
        <taxon>Kutzneria</taxon>
    </lineage>
</organism>
<feature type="transmembrane region" description="Helical" evidence="5">
    <location>
        <begin position="265"/>
        <end position="284"/>
    </location>
</feature>
<keyword evidence="8" id="KW-1185">Reference proteome</keyword>
<evidence type="ECO:0000313" key="7">
    <source>
        <dbReference type="EMBL" id="AHI00823.1"/>
    </source>
</evidence>
<feature type="transmembrane region" description="Helical" evidence="5">
    <location>
        <begin position="20"/>
        <end position="43"/>
    </location>
</feature>
<dbReference type="InterPro" id="IPR036259">
    <property type="entry name" value="MFS_trans_sf"/>
</dbReference>
<dbReference type="InterPro" id="IPR020846">
    <property type="entry name" value="MFS_dom"/>
</dbReference>
<dbReference type="PROSITE" id="PS00217">
    <property type="entry name" value="SUGAR_TRANSPORT_2"/>
    <property type="match status" value="1"/>
</dbReference>
<dbReference type="eggNOG" id="COG0477">
    <property type="taxonomic scope" value="Bacteria"/>
</dbReference>
<evidence type="ECO:0000256" key="4">
    <source>
        <dbReference type="ARBA" id="ARBA00023136"/>
    </source>
</evidence>
<dbReference type="AlphaFoldDB" id="W5WIX4"/>
<reference evidence="7 8" key="1">
    <citation type="journal article" date="2014" name="BMC Genomics">
        <title>Complete genome sequence of producer of the glycopeptide antibiotic Aculeximycin Kutzneria albida DSM 43870T, a representative of minor genus of Pseudonocardiaceae.</title>
        <authorList>
            <person name="Rebets Y."/>
            <person name="Tokovenko B."/>
            <person name="Lushchyk I."/>
            <person name="Ruckert C."/>
            <person name="Zaburannyi N."/>
            <person name="Bechthold A."/>
            <person name="Kalinowski J."/>
            <person name="Luzhetskyy A."/>
        </authorList>
    </citation>
    <scope>NUCLEOTIDE SEQUENCE [LARGE SCALE GENOMIC DNA]</scope>
    <source>
        <strain evidence="7">DSM 43870</strain>
    </source>
</reference>
<feature type="transmembrane region" description="Helical" evidence="5">
    <location>
        <begin position="296"/>
        <end position="317"/>
    </location>
</feature>
<sequence length="484" mass="49466">MTLTGQTTKSSTLWAPDRRAATTGLLLLVTLAAFENMGVSTALPTLVADLNGHELYSWPFTAFLAAQVVGTVIGGRACDLRGPKSALLVGPLLFLVGLLVAGSAHDMGLLLAGRVLQGLGGGVQVVALYVLIALVFPESDRPVAFAALSAAWVVPSLIGPTIAGLLTQYLSWRWVFLGLAPLVLLGWLLLFPVLRRLPAQHSTSLALGAAPRAAPVPDGSLAGSLTKSAHESAQAAVRRGLPLAALAAAVGLAALTWAGEHPSGLALGLGVLGLLVLAPSLRLLLPKGTLLARPGLPTVILSRSLLAGTFFGVQAYLPLTLSQVHGLDPALAGLPLTIGSLGWSGAAMWQGRHRELSRTTLVRHGFVLLAAGLALVTLVAPSWGSPWLALPAWVFAGIGMGLGISSVAVLVLELSEPGDRGFNSAALQLSDMIGQSVFIGLGGVLVAALGSATSPTAAVIPLDLGMAALALLGALLVRRSARNS</sequence>
<feature type="transmembrane region" description="Helical" evidence="5">
    <location>
        <begin position="143"/>
        <end position="166"/>
    </location>
</feature>
<keyword evidence="4 5" id="KW-0472">Membrane</keyword>
<dbReference type="Gene3D" id="1.20.1250.20">
    <property type="entry name" value="MFS general substrate transporter like domains"/>
    <property type="match status" value="1"/>
</dbReference>
<feature type="domain" description="Major facilitator superfamily (MFS) profile" evidence="6">
    <location>
        <begin position="21"/>
        <end position="482"/>
    </location>
</feature>
<dbReference type="Pfam" id="PF07690">
    <property type="entry name" value="MFS_1"/>
    <property type="match status" value="1"/>
</dbReference>
<dbReference type="SUPFAM" id="SSF103473">
    <property type="entry name" value="MFS general substrate transporter"/>
    <property type="match status" value="1"/>
</dbReference>
<dbReference type="PANTHER" id="PTHR23501">
    <property type="entry name" value="MAJOR FACILITATOR SUPERFAMILY"/>
    <property type="match status" value="1"/>
</dbReference>
<dbReference type="InterPro" id="IPR011701">
    <property type="entry name" value="MFS"/>
</dbReference>
<proteinExistence type="predicted"/>
<keyword evidence="2 5" id="KW-0812">Transmembrane</keyword>
<evidence type="ECO:0000259" key="6">
    <source>
        <dbReference type="PROSITE" id="PS50850"/>
    </source>
</evidence>